<evidence type="ECO:0000313" key="2">
    <source>
        <dbReference type="Proteomes" id="UP001277972"/>
    </source>
</evidence>
<protein>
    <submittedName>
        <fullName evidence="1">Polysaccharide deacetylase family protein</fullName>
        <ecNumber evidence="1">3.-.-.-</ecNumber>
    </submittedName>
</protein>
<gene>
    <name evidence="1" type="ORF">SH601_11165</name>
</gene>
<reference evidence="1" key="1">
    <citation type="submission" date="2023-11" db="EMBL/GenBank/DDBJ databases">
        <title>Gracilibacillus pellucida a moderately halophilic bacterium isolated from saline soil in Xinjiang province.</title>
        <authorList>
            <person name="Zhang Z."/>
            <person name="Tan F."/>
            <person name="Wang Y."/>
            <person name="Xia M."/>
        </authorList>
    </citation>
    <scope>NUCLEOTIDE SEQUENCE</scope>
    <source>
        <strain evidence="1">S3-1-1</strain>
    </source>
</reference>
<sequence>MIKKIQFIVIAVLAILLFFVIVDNNKLSSEGSAASDQKSVQVADEVTDSGEETKAKADEETEPKDNEKQDELEEELAVNATESESDHKEDSKVVYLTFDDGPSTVTNELLDTLAKYDAKATFFMLEPNMRTHPNEVKRTVKEGHSVGSHGVSHALKKFYHDEQSALEEMKTTQAAIEEMTGVHSKLVRTPYGSIPYFTDSFRKVFKENDLKLWDWNVDSSDWNLSEEDYVANVISQVEKLDKGGVTPIILMHDRGETASHLDVLLQYLQEKGFETIPISNDMEEYSFNCYDRCKRVAS</sequence>
<dbReference type="Proteomes" id="UP001277972">
    <property type="component" value="Unassembled WGS sequence"/>
</dbReference>
<accession>A0ACC6M703</accession>
<organism evidence="1 2">
    <name type="scientific">Gracilibacillus pellucidus</name>
    <dbReference type="NCBI Taxonomy" id="3095368"/>
    <lineage>
        <taxon>Bacteria</taxon>
        <taxon>Bacillati</taxon>
        <taxon>Bacillota</taxon>
        <taxon>Bacilli</taxon>
        <taxon>Bacillales</taxon>
        <taxon>Bacillaceae</taxon>
        <taxon>Gracilibacillus</taxon>
    </lineage>
</organism>
<dbReference type="EMBL" id="JAWZSR010000006">
    <property type="protein sequence ID" value="MDX8046542.1"/>
    <property type="molecule type" value="Genomic_DNA"/>
</dbReference>
<keyword evidence="2" id="KW-1185">Reference proteome</keyword>
<dbReference type="EC" id="3.-.-.-" evidence="1"/>
<comment type="caution">
    <text evidence="1">The sequence shown here is derived from an EMBL/GenBank/DDBJ whole genome shotgun (WGS) entry which is preliminary data.</text>
</comment>
<proteinExistence type="predicted"/>
<name>A0ACC6M703_9BACI</name>
<evidence type="ECO:0000313" key="1">
    <source>
        <dbReference type="EMBL" id="MDX8046542.1"/>
    </source>
</evidence>
<keyword evidence="1" id="KW-0378">Hydrolase</keyword>